<name>A0A0F9RPP3_9ZZZZ</name>
<proteinExistence type="predicted"/>
<gene>
    <name evidence="1" type="ORF">LCGC14_0619490</name>
</gene>
<sequence>MIQYGGKRFKTLCHCGKECKMPQGLSVNEYMDRFNKTGISSVPGACPDHGETQLEEISSVPLPAELMIPA</sequence>
<evidence type="ECO:0000313" key="1">
    <source>
        <dbReference type="EMBL" id="KKN51772.1"/>
    </source>
</evidence>
<dbReference type="EMBL" id="LAZR01001049">
    <property type="protein sequence ID" value="KKN51772.1"/>
    <property type="molecule type" value="Genomic_DNA"/>
</dbReference>
<accession>A0A0F9RPP3</accession>
<comment type="caution">
    <text evidence="1">The sequence shown here is derived from an EMBL/GenBank/DDBJ whole genome shotgun (WGS) entry which is preliminary data.</text>
</comment>
<dbReference type="AlphaFoldDB" id="A0A0F9RPP3"/>
<protein>
    <submittedName>
        <fullName evidence="1">Uncharacterized protein</fullName>
    </submittedName>
</protein>
<reference evidence="1" key="1">
    <citation type="journal article" date="2015" name="Nature">
        <title>Complex archaea that bridge the gap between prokaryotes and eukaryotes.</title>
        <authorList>
            <person name="Spang A."/>
            <person name="Saw J.H."/>
            <person name="Jorgensen S.L."/>
            <person name="Zaremba-Niedzwiedzka K."/>
            <person name="Martijn J."/>
            <person name="Lind A.E."/>
            <person name="van Eijk R."/>
            <person name="Schleper C."/>
            <person name="Guy L."/>
            <person name="Ettema T.J."/>
        </authorList>
    </citation>
    <scope>NUCLEOTIDE SEQUENCE</scope>
</reference>
<organism evidence="1">
    <name type="scientific">marine sediment metagenome</name>
    <dbReference type="NCBI Taxonomy" id="412755"/>
    <lineage>
        <taxon>unclassified sequences</taxon>
        <taxon>metagenomes</taxon>
        <taxon>ecological metagenomes</taxon>
    </lineage>
</organism>